<name>A0A2W4ZXV8_9SPHN</name>
<evidence type="ECO:0000259" key="1">
    <source>
        <dbReference type="Pfam" id="PF13340"/>
    </source>
</evidence>
<dbReference type="AlphaFoldDB" id="A0A2W4ZXV8"/>
<evidence type="ECO:0000313" key="3">
    <source>
        <dbReference type="Proteomes" id="UP000249066"/>
    </source>
</evidence>
<gene>
    <name evidence="2" type="ORF">DI623_15250</name>
</gene>
<dbReference type="Pfam" id="PF13340">
    <property type="entry name" value="DUF4096"/>
    <property type="match status" value="1"/>
</dbReference>
<dbReference type="InterPro" id="IPR025161">
    <property type="entry name" value="IS402-like_dom"/>
</dbReference>
<comment type="caution">
    <text evidence="2">The sequence shown here is derived from an EMBL/GenBank/DDBJ whole genome shotgun (WGS) entry which is preliminary data.</text>
</comment>
<dbReference type="EMBL" id="QFNN01000146">
    <property type="protein sequence ID" value="PZO87154.1"/>
    <property type="molecule type" value="Genomic_DNA"/>
</dbReference>
<accession>A0A2W4ZXV8</accession>
<feature type="domain" description="Insertion element IS402-like" evidence="1">
    <location>
        <begin position="26"/>
        <end position="100"/>
    </location>
</feature>
<protein>
    <submittedName>
        <fullName evidence="2">IS5 family transposase</fullName>
    </submittedName>
</protein>
<sequence>MEPDWRERKALIQGCLLEASLSRSDLTEAEWRVLKDLLPIEPENRGRGRRPEQNRSIINSILWRLRCGTPWRDVPPKYGSWNTIYRRFRRWSEAGVWETVAVTLTETMADGGHYSIDSTTVRAHVSAAGGKGELIDALLAALGAGSPVSFTAWLTPSDDQSPAT</sequence>
<evidence type="ECO:0000313" key="2">
    <source>
        <dbReference type="EMBL" id="PZO87154.1"/>
    </source>
</evidence>
<organism evidence="2 3">
    <name type="scientific">Sphingomonas sanxanigenens</name>
    <dbReference type="NCBI Taxonomy" id="397260"/>
    <lineage>
        <taxon>Bacteria</taxon>
        <taxon>Pseudomonadati</taxon>
        <taxon>Pseudomonadota</taxon>
        <taxon>Alphaproteobacteria</taxon>
        <taxon>Sphingomonadales</taxon>
        <taxon>Sphingomonadaceae</taxon>
        <taxon>Sphingomonas</taxon>
    </lineage>
</organism>
<dbReference type="InterPro" id="IPR052909">
    <property type="entry name" value="Transposase_6_like"/>
</dbReference>
<dbReference type="PANTHER" id="PTHR46637">
    <property type="entry name" value="TIS1421-TRANSPOSASE PROTEIN A"/>
    <property type="match status" value="1"/>
</dbReference>
<dbReference type="Proteomes" id="UP000249066">
    <property type="component" value="Unassembled WGS sequence"/>
</dbReference>
<dbReference type="NCBIfam" id="NF033580">
    <property type="entry name" value="transpos_IS5_3"/>
    <property type="match status" value="1"/>
</dbReference>
<proteinExistence type="predicted"/>
<reference evidence="2 3" key="1">
    <citation type="submission" date="2017-08" db="EMBL/GenBank/DDBJ databases">
        <title>Infants hospitalized years apart are colonized by the same room-sourced microbial strains.</title>
        <authorList>
            <person name="Brooks B."/>
            <person name="Olm M.R."/>
            <person name="Firek B.A."/>
            <person name="Baker R."/>
            <person name="Thomas B.C."/>
            <person name="Morowitz M.J."/>
            <person name="Banfield J.F."/>
        </authorList>
    </citation>
    <scope>NUCLEOTIDE SEQUENCE [LARGE SCALE GENOMIC DNA]</scope>
    <source>
        <strain evidence="2">S2_018_000_R2_101</strain>
    </source>
</reference>
<dbReference type="PANTHER" id="PTHR46637:SF1">
    <property type="entry name" value="BLL5188 PROTEIN"/>
    <property type="match status" value="1"/>
</dbReference>